<dbReference type="OrthoDB" id="5638848at2"/>
<dbReference type="InterPro" id="IPR027417">
    <property type="entry name" value="P-loop_NTPase"/>
</dbReference>
<dbReference type="Proteomes" id="UP000000852">
    <property type="component" value="Chromosome"/>
</dbReference>
<evidence type="ECO:0000313" key="3">
    <source>
        <dbReference type="Proteomes" id="UP000000852"/>
    </source>
</evidence>
<dbReference type="SUPFAM" id="SSF52540">
    <property type="entry name" value="P-loop containing nucleoside triphosphate hydrolases"/>
    <property type="match status" value="1"/>
</dbReference>
<feature type="domain" description="NadR/Ttd14 AAA" evidence="1">
    <location>
        <begin position="9"/>
        <end position="164"/>
    </location>
</feature>
<name>C6XTS1_PEDHD</name>
<evidence type="ECO:0000313" key="2">
    <source>
        <dbReference type="EMBL" id="ACU03707.1"/>
    </source>
</evidence>
<dbReference type="Pfam" id="PF13521">
    <property type="entry name" value="AAA_28"/>
    <property type="match status" value="1"/>
</dbReference>
<dbReference type="HOGENOM" id="CLU_114480_0_0_10"/>
<dbReference type="InterPro" id="IPR038727">
    <property type="entry name" value="NadR/Ttd14_AAA_dom"/>
</dbReference>
<proteinExistence type="predicted"/>
<dbReference type="eggNOG" id="COG3911">
    <property type="taxonomic scope" value="Bacteria"/>
</dbReference>
<keyword evidence="3" id="KW-1185">Reference proteome</keyword>
<accession>C6XTS1</accession>
<dbReference type="Gene3D" id="3.40.50.300">
    <property type="entry name" value="P-loop containing nucleotide triphosphate hydrolases"/>
    <property type="match status" value="1"/>
</dbReference>
<sequence>MIIKNNFHIITGGPGVGKTTLINELQQKQMNCIPEVAREIIKDQLKNNGQALPWKNAKEYSKLMLSHSVRDYVKLLDANDLYFFDRGIPDTYAYECLMNFDYDENLNFIVNKYRYNKIVFILPPWEEIYKMDNERKQDFQVAKETYNVIKDTYECLNYDLIEVPCLAPAERVDFIKKTLNK</sequence>
<reference evidence="2 3" key="1">
    <citation type="journal article" date="2009" name="Stand. Genomic Sci.">
        <title>Complete genome sequence of Pedobacter heparinus type strain (HIM 762-3).</title>
        <authorList>
            <person name="Han C."/>
            <person name="Spring S."/>
            <person name="Lapidus A."/>
            <person name="Del Rio T.G."/>
            <person name="Tice H."/>
            <person name="Copeland A."/>
            <person name="Cheng J.F."/>
            <person name="Lucas S."/>
            <person name="Chen F."/>
            <person name="Nolan M."/>
            <person name="Bruce D."/>
            <person name="Goodwin L."/>
            <person name="Pitluck S."/>
            <person name="Ivanova N."/>
            <person name="Mavromatis K."/>
            <person name="Mikhailova N."/>
            <person name="Pati A."/>
            <person name="Chen A."/>
            <person name="Palaniappan K."/>
            <person name="Land M."/>
            <person name="Hauser L."/>
            <person name="Chang Y.J."/>
            <person name="Jeffries C.C."/>
            <person name="Saunders E."/>
            <person name="Chertkov O."/>
            <person name="Brettin T."/>
            <person name="Goker M."/>
            <person name="Rohde M."/>
            <person name="Bristow J."/>
            <person name="Eisen J.A."/>
            <person name="Markowitz V."/>
            <person name="Hugenholtz P."/>
            <person name="Kyrpides N.C."/>
            <person name="Klenk H.P."/>
            <person name="Detter J.C."/>
        </authorList>
    </citation>
    <scope>NUCLEOTIDE SEQUENCE [LARGE SCALE GENOMIC DNA]</scope>
    <source>
        <strain evidence="3">ATCC 13125 / DSM 2366 / CIP 104194 / JCM 7457 / NBRC 12017 / NCIMB 9290 / NRRL B-14731 / HIM 762-3</strain>
    </source>
</reference>
<evidence type="ECO:0000259" key="1">
    <source>
        <dbReference type="Pfam" id="PF13521"/>
    </source>
</evidence>
<gene>
    <name evidence="2" type="ordered locus">Phep_1493</name>
</gene>
<dbReference type="KEGG" id="phe:Phep_1493"/>
<dbReference type="EMBL" id="CP001681">
    <property type="protein sequence ID" value="ACU03707.1"/>
    <property type="molecule type" value="Genomic_DNA"/>
</dbReference>
<dbReference type="RefSeq" id="WP_015807322.1">
    <property type="nucleotide sequence ID" value="NC_013061.1"/>
</dbReference>
<protein>
    <recommendedName>
        <fullName evidence="1">NadR/Ttd14 AAA domain-containing protein</fullName>
    </recommendedName>
</protein>
<dbReference type="AlphaFoldDB" id="C6XTS1"/>
<organism evidence="2 3">
    <name type="scientific">Pedobacter heparinus (strain ATCC 13125 / DSM 2366 / CIP 104194 / JCM 7457 / NBRC 12017 / NCIMB 9290 / NRRL B-14731 / HIM 762-3)</name>
    <dbReference type="NCBI Taxonomy" id="485917"/>
    <lineage>
        <taxon>Bacteria</taxon>
        <taxon>Pseudomonadati</taxon>
        <taxon>Bacteroidota</taxon>
        <taxon>Sphingobacteriia</taxon>
        <taxon>Sphingobacteriales</taxon>
        <taxon>Sphingobacteriaceae</taxon>
        <taxon>Pedobacter</taxon>
    </lineage>
</organism>